<dbReference type="InterPro" id="IPR016143">
    <property type="entry name" value="Citrate_synth-like_sm_a-sub"/>
</dbReference>
<dbReference type="GO" id="GO:0036440">
    <property type="term" value="F:citrate synthase activity"/>
    <property type="evidence" value="ECO:0007669"/>
    <property type="project" value="UniProtKB-EC"/>
</dbReference>
<evidence type="ECO:0000313" key="5">
    <source>
        <dbReference type="EMBL" id="QDU42337.1"/>
    </source>
</evidence>
<proteinExistence type="inferred from homology"/>
<dbReference type="Gene3D" id="1.10.230.10">
    <property type="entry name" value="Cytochrome P450-Terp, domain 2"/>
    <property type="match status" value="1"/>
</dbReference>
<dbReference type="AlphaFoldDB" id="A0A517ZIP3"/>
<accession>A0A517ZIP3</accession>
<dbReference type="GO" id="GO:0005829">
    <property type="term" value="C:cytosol"/>
    <property type="evidence" value="ECO:0007669"/>
    <property type="project" value="TreeGrafter"/>
</dbReference>
<dbReference type="Pfam" id="PF00285">
    <property type="entry name" value="Citrate_synt"/>
    <property type="match status" value="1"/>
</dbReference>
<dbReference type="PRINTS" id="PR00143">
    <property type="entry name" value="CITRTSNTHASE"/>
</dbReference>
<dbReference type="UniPathway" id="UPA00223"/>
<dbReference type="EMBL" id="CP036276">
    <property type="protein sequence ID" value="QDU42337.1"/>
    <property type="molecule type" value="Genomic_DNA"/>
</dbReference>
<evidence type="ECO:0000313" key="6">
    <source>
        <dbReference type="Proteomes" id="UP000319383"/>
    </source>
</evidence>
<dbReference type="GO" id="GO:0005975">
    <property type="term" value="P:carbohydrate metabolic process"/>
    <property type="evidence" value="ECO:0007669"/>
    <property type="project" value="TreeGrafter"/>
</dbReference>
<dbReference type="EC" id="2.3.3.16" evidence="3"/>
<keyword evidence="5" id="KW-0012">Acyltransferase</keyword>
<keyword evidence="4 5" id="KW-0808">Transferase</keyword>
<evidence type="ECO:0000256" key="2">
    <source>
        <dbReference type="ARBA" id="ARBA00010566"/>
    </source>
</evidence>
<evidence type="ECO:0000256" key="1">
    <source>
        <dbReference type="ARBA" id="ARBA00004751"/>
    </source>
</evidence>
<reference evidence="5 6" key="1">
    <citation type="submission" date="2019-02" db="EMBL/GenBank/DDBJ databases">
        <title>Deep-cultivation of Planctomycetes and their phenomic and genomic characterization uncovers novel biology.</title>
        <authorList>
            <person name="Wiegand S."/>
            <person name="Jogler M."/>
            <person name="Boedeker C."/>
            <person name="Pinto D."/>
            <person name="Vollmers J."/>
            <person name="Rivas-Marin E."/>
            <person name="Kohn T."/>
            <person name="Peeters S.H."/>
            <person name="Heuer A."/>
            <person name="Rast P."/>
            <person name="Oberbeckmann S."/>
            <person name="Bunk B."/>
            <person name="Jeske O."/>
            <person name="Meyerdierks A."/>
            <person name="Storesund J.E."/>
            <person name="Kallscheuer N."/>
            <person name="Luecker S."/>
            <person name="Lage O.M."/>
            <person name="Pohl T."/>
            <person name="Merkel B.J."/>
            <person name="Hornburger P."/>
            <person name="Mueller R.-W."/>
            <person name="Bruemmer F."/>
            <person name="Labrenz M."/>
            <person name="Spormann A.M."/>
            <person name="Op den Camp H."/>
            <person name="Overmann J."/>
            <person name="Amann R."/>
            <person name="Jetten M.S.M."/>
            <person name="Mascher T."/>
            <person name="Medema M.H."/>
            <person name="Devos D.P."/>
            <person name="Kaster A.-K."/>
            <person name="Ovreas L."/>
            <person name="Rohde M."/>
            <person name="Galperin M.Y."/>
            <person name="Jogler C."/>
        </authorList>
    </citation>
    <scope>NUCLEOTIDE SEQUENCE [LARGE SCALE GENOMIC DNA]</scope>
    <source>
        <strain evidence="5 6">Mal52</strain>
    </source>
</reference>
<dbReference type="InterPro" id="IPR036969">
    <property type="entry name" value="Citrate_synthase_sf"/>
</dbReference>
<dbReference type="Gene3D" id="1.10.580.10">
    <property type="entry name" value="Citrate Synthase, domain 1"/>
    <property type="match status" value="1"/>
</dbReference>
<comment type="pathway">
    <text evidence="1">Carbohydrate metabolism; tricarboxylic acid cycle; isocitrate from oxaloacetate: step 1/2.</text>
</comment>
<dbReference type="KEGG" id="sdyn:Mal52_07930"/>
<gene>
    <name evidence="5" type="primary">prpC</name>
    <name evidence="5" type="ORF">Mal52_07930</name>
</gene>
<dbReference type="PANTHER" id="PTHR11739">
    <property type="entry name" value="CITRATE SYNTHASE"/>
    <property type="match status" value="1"/>
</dbReference>
<dbReference type="PANTHER" id="PTHR11739:SF4">
    <property type="entry name" value="CITRATE SYNTHASE, PEROXISOMAL"/>
    <property type="match status" value="1"/>
</dbReference>
<dbReference type="GO" id="GO:0006099">
    <property type="term" value="P:tricarboxylic acid cycle"/>
    <property type="evidence" value="ECO:0007669"/>
    <property type="project" value="UniProtKB-UniPathway"/>
</dbReference>
<evidence type="ECO:0000256" key="4">
    <source>
        <dbReference type="ARBA" id="ARBA00022679"/>
    </source>
</evidence>
<dbReference type="InterPro" id="IPR016142">
    <property type="entry name" value="Citrate_synth-like_lrg_a-sub"/>
</dbReference>
<dbReference type="SUPFAM" id="SSF48256">
    <property type="entry name" value="Citrate synthase"/>
    <property type="match status" value="1"/>
</dbReference>
<dbReference type="InterPro" id="IPR002020">
    <property type="entry name" value="Citrate_synthase"/>
</dbReference>
<dbReference type="Proteomes" id="UP000319383">
    <property type="component" value="Chromosome"/>
</dbReference>
<sequence length="428" mass="46666">MARSFPYPYLGTQIDGVHMSAEQLLVHSHNLNDLLGKYTYTDALFHILHGQLPSEKERQMFDLVLVAFHGGFGLLPPTTLVPRLVAGTGVSTAQALAAGYLASGPYHVGAVEHAMTLYRDILTAYREQQGETPAKAGALVEFARIHVLGMIERGETVPGYGHPLLRKDPRPTHVRRVLCELEAEGPYLDVYDGVVGCMSEQKGVPPNVDGITGAILLSLGFQPQHGTGLFLLARTAAMLAHVVEEQTDMPYQTQKRFMVLPVAMPKLFNANFKQLAKRFNKLRDNSSFQKIQGLFSSGKKKPFRDKEQQDQAIIDDARQARNAQPLESLSTAIPAAQSNDDEFAASSKLVEVRHALDTDNGESGEVGAEYFPELLAAASMCLATSLEQITPGEQAAEVPDNQRRAAELLDQALKLVHEAAALDVSTTA</sequence>
<protein>
    <recommendedName>
        <fullName evidence="3">citrate synthase (unknown stereospecificity)</fullName>
        <ecNumber evidence="3">2.3.3.16</ecNumber>
    </recommendedName>
</protein>
<comment type="similarity">
    <text evidence="2">Belongs to the citrate synthase family.</text>
</comment>
<organism evidence="5 6">
    <name type="scientific">Symmachiella dynata</name>
    <dbReference type="NCBI Taxonomy" id="2527995"/>
    <lineage>
        <taxon>Bacteria</taxon>
        <taxon>Pseudomonadati</taxon>
        <taxon>Planctomycetota</taxon>
        <taxon>Planctomycetia</taxon>
        <taxon>Planctomycetales</taxon>
        <taxon>Planctomycetaceae</taxon>
        <taxon>Symmachiella</taxon>
    </lineage>
</organism>
<keyword evidence="6" id="KW-1185">Reference proteome</keyword>
<name>A0A517ZIP3_9PLAN</name>
<evidence type="ECO:0000256" key="3">
    <source>
        <dbReference type="ARBA" id="ARBA00012972"/>
    </source>
</evidence>
<dbReference type="RefSeq" id="WP_197534640.1">
    <property type="nucleotide sequence ID" value="NZ_CP036276.1"/>
</dbReference>